<evidence type="ECO:0000313" key="3">
    <source>
        <dbReference type="EMBL" id="AJF70347.1"/>
    </source>
</evidence>
<evidence type="ECO:0000313" key="4">
    <source>
        <dbReference type="Proteomes" id="UP000031774"/>
    </source>
</evidence>
<geneLocation type="plasmid" evidence="3 4">
    <name>pSVL1</name>
</geneLocation>
<dbReference type="AlphaFoldDB" id="A0A0B5IIN8"/>
<feature type="domain" description="TadE-like" evidence="2">
    <location>
        <begin position="14"/>
        <end position="56"/>
    </location>
</feature>
<dbReference type="EMBL" id="CP010408">
    <property type="protein sequence ID" value="AJF70347.1"/>
    <property type="molecule type" value="Genomic_DNA"/>
</dbReference>
<dbReference type="InterPro" id="IPR012495">
    <property type="entry name" value="TadE-like_dom"/>
</dbReference>
<dbReference type="Proteomes" id="UP000031774">
    <property type="component" value="Plasmid pSVL1"/>
</dbReference>
<accession>A0A0B5IIN8</accession>
<dbReference type="Pfam" id="PF07811">
    <property type="entry name" value="TadE"/>
    <property type="match status" value="1"/>
</dbReference>
<evidence type="ECO:0000259" key="2">
    <source>
        <dbReference type="Pfam" id="PF07811"/>
    </source>
</evidence>
<dbReference type="KEGG" id="svt:SVTN_39735"/>
<keyword evidence="1" id="KW-0812">Transmembrane</keyword>
<keyword evidence="1" id="KW-0472">Membrane</keyword>
<evidence type="ECO:0000256" key="1">
    <source>
        <dbReference type="SAM" id="Phobius"/>
    </source>
</evidence>
<keyword evidence="4" id="KW-1185">Reference proteome</keyword>
<proteinExistence type="predicted"/>
<organism evidence="3 4">
    <name type="scientific">Streptomyces vietnamensis</name>
    <dbReference type="NCBI Taxonomy" id="362257"/>
    <lineage>
        <taxon>Bacteria</taxon>
        <taxon>Bacillati</taxon>
        <taxon>Actinomycetota</taxon>
        <taxon>Actinomycetes</taxon>
        <taxon>Kitasatosporales</taxon>
        <taxon>Streptomycetaceae</taxon>
        <taxon>Streptomyces</taxon>
    </lineage>
</organism>
<feature type="transmembrane region" description="Helical" evidence="1">
    <location>
        <begin position="21"/>
        <end position="38"/>
    </location>
</feature>
<sequence length="147" mass="15125">MRRARRHNWREDRGSYSVETVILAPAIIALMLLMIAFGRVTDASGAVDGAARAAARAASLELEAGAAQAAGAAAANRSLTGEGIHCAASSVSVDTSGYGLDIGQEATVRATVTCTAPLGEIGLPGLPGSRTLRSSWTSPIDSYRSRP</sequence>
<name>A0A0B5IIN8_9ACTN</name>
<dbReference type="RefSeq" id="WP_041134816.1">
    <property type="nucleotide sequence ID" value="NZ_CP010408.1"/>
</dbReference>
<dbReference type="HOGENOM" id="CLU_128792_1_0_11"/>
<keyword evidence="3" id="KW-0614">Plasmid</keyword>
<reference evidence="3 4" key="1">
    <citation type="submission" date="2014-12" db="EMBL/GenBank/DDBJ databases">
        <title>Complete genome sequence of Streptomyces vietnamensis strain GIMV4.0001, a genetic manipulable producer of the benzoisochromanequinone antibiotic granaticin.</title>
        <authorList>
            <person name="Deng M.R."/>
            <person name="Guo J."/>
            <person name="Ma L.Y."/>
            <person name="Feng G.D."/>
            <person name="Mo C.Y."/>
            <person name="Zhu H.H."/>
        </authorList>
    </citation>
    <scope>NUCLEOTIDE SEQUENCE [LARGE SCALE GENOMIC DNA]</scope>
    <source>
        <strain evidence="4">GIMV4.0001</strain>
        <plasmid evidence="3 4">pSVL1</plasmid>
    </source>
</reference>
<gene>
    <name evidence="3" type="ORF">SVTN_39735</name>
</gene>
<protein>
    <submittedName>
        <fullName evidence="3">Membrane protein</fullName>
    </submittedName>
</protein>
<keyword evidence="1" id="KW-1133">Transmembrane helix</keyword>